<comment type="caution">
    <text evidence="3">The sequence shown here is derived from an EMBL/GenBank/DDBJ whole genome shotgun (WGS) entry which is preliminary data.</text>
</comment>
<organism evidence="3 4">
    <name type="scientific">Cuscuta australis</name>
    <dbReference type="NCBI Taxonomy" id="267555"/>
    <lineage>
        <taxon>Eukaryota</taxon>
        <taxon>Viridiplantae</taxon>
        <taxon>Streptophyta</taxon>
        <taxon>Embryophyta</taxon>
        <taxon>Tracheophyta</taxon>
        <taxon>Spermatophyta</taxon>
        <taxon>Magnoliopsida</taxon>
        <taxon>eudicotyledons</taxon>
        <taxon>Gunneridae</taxon>
        <taxon>Pentapetalae</taxon>
        <taxon>asterids</taxon>
        <taxon>lamiids</taxon>
        <taxon>Solanales</taxon>
        <taxon>Convolvulaceae</taxon>
        <taxon>Cuscuteae</taxon>
        <taxon>Cuscuta</taxon>
        <taxon>Cuscuta subgen. Grammica</taxon>
        <taxon>Cuscuta sect. Cleistogrammica</taxon>
    </lineage>
</organism>
<keyword evidence="4" id="KW-1185">Reference proteome</keyword>
<dbReference type="InterPro" id="IPR055562">
    <property type="entry name" value="DUF7138"/>
</dbReference>
<dbReference type="PANTHER" id="PTHR36351:SF1">
    <property type="entry name" value="EMBRYO SAC DEVELOPMENT ARREST 12"/>
    <property type="match status" value="1"/>
</dbReference>
<dbReference type="AlphaFoldDB" id="A0A328E191"/>
<dbReference type="Pfam" id="PF23596">
    <property type="entry name" value="DUF7138"/>
    <property type="match status" value="1"/>
</dbReference>
<feature type="region of interest" description="Disordered" evidence="1">
    <location>
        <begin position="189"/>
        <end position="243"/>
    </location>
</feature>
<evidence type="ECO:0000313" key="3">
    <source>
        <dbReference type="EMBL" id="RAL51742.1"/>
    </source>
</evidence>
<feature type="region of interest" description="Disordered" evidence="1">
    <location>
        <begin position="255"/>
        <end position="277"/>
    </location>
</feature>
<reference evidence="3 4" key="1">
    <citation type="submission" date="2018-06" db="EMBL/GenBank/DDBJ databases">
        <title>The Genome of Cuscuta australis (Dodder) Provides Insight into the Evolution of Plant Parasitism.</title>
        <authorList>
            <person name="Liu H."/>
        </authorList>
    </citation>
    <scope>NUCLEOTIDE SEQUENCE [LARGE SCALE GENOMIC DNA]</scope>
    <source>
        <strain evidence="4">cv. Yunnan</strain>
        <tissue evidence="3">Vines</tissue>
    </source>
</reference>
<sequence length="295" mass="33210">MVAGGGGAAFPVVFFDGQQEVDIGLMRVNPMMEFKNFQFTISRRIGISPNQISIYLCNRKSDRKKTPITGKVNFEFIVACEKDCFILAVLKRSRKSARRRRPRVNWMEECEDLLWESQFAARSPPVGNLILLRRNQPEFHVSMMNPADPVLSGFRPPQFDQISQAELAGLNNRLQDLNIQKQNYAMAMARSNPDPSPNPKILQHPDPSPNPKILQHPDPKSPEDPEPSSGPDPNGLPDIEEIYSAMTENYIGKCEECGGKKKKNGEPTAFHPCPDDPVIRERFRTRVGPIGRSSL</sequence>
<protein>
    <recommendedName>
        <fullName evidence="2">DUF7138 domain-containing protein</fullName>
    </recommendedName>
</protein>
<dbReference type="PANTHER" id="PTHR36351">
    <property type="entry name" value="EMBRYO SAC DEVELOPMENT ARREST 12"/>
    <property type="match status" value="1"/>
</dbReference>
<feature type="domain" description="DUF7138" evidence="2">
    <location>
        <begin position="8"/>
        <end position="87"/>
    </location>
</feature>
<gene>
    <name evidence="3" type="ORF">DM860_010460</name>
</gene>
<accession>A0A328E191</accession>
<dbReference type="Proteomes" id="UP000249390">
    <property type="component" value="Unassembled WGS sequence"/>
</dbReference>
<proteinExistence type="predicted"/>
<evidence type="ECO:0000259" key="2">
    <source>
        <dbReference type="Pfam" id="PF23596"/>
    </source>
</evidence>
<dbReference type="EMBL" id="NQVE01000046">
    <property type="protein sequence ID" value="RAL51742.1"/>
    <property type="molecule type" value="Genomic_DNA"/>
</dbReference>
<evidence type="ECO:0000313" key="4">
    <source>
        <dbReference type="Proteomes" id="UP000249390"/>
    </source>
</evidence>
<evidence type="ECO:0000256" key="1">
    <source>
        <dbReference type="SAM" id="MobiDB-lite"/>
    </source>
</evidence>
<name>A0A328E191_9ASTE</name>